<sequence length="42" mass="4473">MPEIGSLIVSVKSICEMWRMVGGVSLKSAIKHSGHFIGAVNC</sequence>
<gene>
    <name evidence="1" type="ORF">CFBP7900_28250</name>
</gene>
<dbReference type="Proteomes" id="UP000587508">
    <property type="component" value="Unassembled WGS sequence"/>
</dbReference>
<evidence type="ECO:0000313" key="2">
    <source>
        <dbReference type="Proteomes" id="UP000587508"/>
    </source>
</evidence>
<reference evidence="1 2" key="1">
    <citation type="submission" date="2020-07" db="EMBL/GenBank/DDBJ databases">
        <authorList>
            <person name="Pothier F. J."/>
        </authorList>
    </citation>
    <scope>NUCLEOTIDE SEQUENCE [LARGE SCALE GENOMIC DNA]</scope>
    <source>
        <strain evidence="1 2">CFBP 7900</strain>
    </source>
</reference>
<proteinExistence type="predicted"/>
<organism evidence="1 2">
    <name type="scientific">Xanthomonas hortorum pv. carotae</name>
    <dbReference type="NCBI Taxonomy" id="487904"/>
    <lineage>
        <taxon>Bacteria</taxon>
        <taxon>Pseudomonadati</taxon>
        <taxon>Pseudomonadota</taxon>
        <taxon>Gammaproteobacteria</taxon>
        <taxon>Lysobacterales</taxon>
        <taxon>Lysobacteraceae</taxon>
        <taxon>Xanthomonas</taxon>
    </lineage>
</organism>
<name>A0A6V7EXQ1_9XANT</name>
<evidence type="ECO:0000313" key="1">
    <source>
        <dbReference type="EMBL" id="CAD0356122.1"/>
    </source>
</evidence>
<protein>
    <submittedName>
        <fullName evidence="1">Uncharacterized protein</fullName>
    </submittedName>
</protein>
<dbReference type="EMBL" id="CAJDKC010000004">
    <property type="protein sequence ID" value="CAD0356129.1"/>
    <property type="molecule type" value="Genomic_DNA"/>
</dbReference>
<accession>A0A6V7EXQ1</accession>
<dbReference type="EMBL" id="CAJDKC010000004">
    <property type="protein sequence ID" value="CAD0356122.1"/>
    <property type="molecule type" value="Genomic_DNA"/>
</dbReference>
<dbReference type="AlphaFoldDB" id="A0A6V7EXQ1"/>
<comment type="caution">
    <text evidence="1">The sequence shown here is derived from an EMBL/GenBank/DDBJ whole genome shotgun (WGS) entry which is preliminary data.</text>
</comment>